<dbReference type="AlphaFoldDB" id="A0AAN6MAU9"/>
<evidence type="ECO:0000313" key="1">
    <source>
        <dbReference type="EMBL" id="KAK3897385.1"/>
    </source>
</evidence>
<keyword evidence="2" id="KW-1185">Reference proteome</keyword>
<proteinExistence type="predicted"/>
<name>A0AAN6MAU9_9PEZI</name>
<dbReference type="EMBL" id="MU856180">
    <property type="protein sequence ID" value="KAK3897385.1"/>
    <property type="molecule type" value="Genomic_DNA"/>
</dbReference>
<dbReference type="InterPro" id="IPR054208">
    <property type="entry name" value="DUF6914"/>
</dbReference>
<dbReference type="Proteomes" id="UP001303889">
    <property type="component" value="Unassembled WGS sequence"/>
</dbReference>
<dbReference type="Pfam" id="PF21858">
    <property type="entry name" value="DUF6914"/>
    <property type="match status" value="1"/>
</dbReference>
<organism evidence="1 2">
    <name type="scientific">Staphylotrichum tortipilum</name>
    <dbReference type="NCBI Taxonomy" id="2831512"/>
    <lineage>
        <taxon>Eukaryota</taxon>
        <taxon>Fungi</taxon>
        <taxon>Dikarya</taxon>
        <taxon>Ascomycota</taxon>
        <taxon>Pezizomycotina</taxon>
        <taxon>Sordariomycetes</taxon>
        <taxon>Sordariomycetidae</taxon>
        <taxon>Sordariales</taxon>
        <taxon>Chaetomiaceae</taxon>
        <taxon>Staphylotrichum</taxon>
    </lineage>
</organism>
<accession>A0AAN6MAU9</accession>
<comment type="caution">
    <text evidence="1">The sequence shown here is derived from an EMBL/GenBank/DDBJ whole genome shotgun (WGS) entry which is preliminary data.</text>
</comment>
<reference evidence="1" key="2">
    <citation type="submission" date="2023-05" db="EMBL/GenBank/DDBJ databases">
        <authorList>
            <consortium name="Lawrence Berkeley National Laboratory"/>
            <person name="Steindorff A."/>
            <person name="Hensen N."/>
            <person name="Bonometti L."/>
            <person name="Westerberg I."/>
            <person name="Brannstrom I.O."/>
            <person name="Guillou S."/>
            <person name="Cros-Aarteil S."/>
            <person name="Calhoun S."/>
            <person name="Haridas S."/>
            <person name="Kuo A."/>
            <person name="Mondo S."/>
            <person name="Pangilinan J."/>
            <person name="Riley R."/>
            <person name="Labutti K."/>
            <person name="Andreopoulos B."/>
            <person name="Lipzen A."/>
            <person name="Chen C."/>
            <person name="Yanf M."/>
            <person name="Daum C."/>
            <person name="Ng V."/>
            <person name="Clum A."/>
            <person name="Ohm R."/>
            <person name="Martin F."/>
            <person name="Silar P."/>
            <person name="Natvig D."/>
            <person name="Lalanne C."/>
            <person name="Gautier V."/>
            <person name="Ament-Velasquez S.L."/>
            <person name="Kruys A."/>
            <person name="Hutchinson M.I."/>
            <person name="Powell A.J."/>
            <person name="Barry K."/>
            <person name="Miller A.N."/>
            <person name="Grigoriev I.V."/>
            <person name="Debuchy R."/>
            <person name="Gladieux P."/>
            <person name="Thoren M.H."/>
            <person name="Johannesson H."/>
        </authorList>
    </citation>
    <scope>NUCLEOTIDE SEQUENCE</scope>
    <source>
        <strain evidence="1">CBS 103.79</strain>
    </source>
</reference>
<reference evidence="1" key="1">
    <citation type="journal article" date="2023" name="Mol. Phylogenet. Evol.">
        <title>Genome-scale phylogeny and comparative genomics of the fungal order Sordariales.</title>
        <authorList>
            <person name="Hensen N."/>
            <person name="Bonometti L."/>
            <person name="Westerberg I."/>
            <person name="Brannstrom I.O."/>
            <person name="Guillou S."/>
            <person name="Cros-Aarteil S."/>
            <person name="Calhoun S."/>
            <person name="Haridas S."/>
            <person name="Kuo A."/>
            <person name="Mondo S."/>
            <person name="Pangilinan J."/>
            <person name="Riley R."/>
            <person name="LaButti K."/>
            <person name="Andreopoulos B."/>
            <person name="Lipzen A."/>
            <person name="Chen C."/>
            <person name="Yan M."/>
            <person name="Daum C."/>
            <person name="Ng V."/>
            <person name="Clum A."/>
            <person name="Steindorff A."/>
            <person name="Ohm R.A."/>
            <person name="Martin F."/>
            <person name="Silar P."/>
            <person name="Natvig D.O."/>
            <person name="Lalanne C."/>
            <person name="Gautier V."/>
            <person name="Ament-Velasquez S.L."/>
            <person name="Kruys A."/>
            <person name="Hutchinson M.I."/>
            <person name="Powell A.J."/>
            <person name="Barry K."/>
            <person name="Miller A.N."/>
            <person name="Grigoriev I.V."/>
            <person name="Debuchy R."/>
            <person name="Gladieux P."/>
            <person name="Hiltunen Thoren M."/>
            <person name="Johannesson H."/>
        </authorList>
    </citation>
    <scope>NUCLEOTIDE SEQUENCE</scope>
    <source>
        <strain evidence="1">CBS 103.79</strain>
    </source>
</reference>
<gene>
    <name evidence="1" type="ORF">C8A05DRAFT_19839</name>
</gene>
<evidence type="ECO:0000313" key="2">
    <source>
        <dbReference type="Proteomes" id="UP001303889"/>
    </source>
</evidence>
<sequence>MSNKDRVYFCVYFQEGAAGTNANPPVFHCGLWVESKGSRGDGHFFHVQYHGPRPTNRPNYPDGWAYDSSVMRSRPADRRRSARLIGRILIGKLLVGITAQHVHTVCQNVPLPGRNENCWDWARRAIQALQARRWIEEFGWRSFEADANKRAHDWYNRDRNMRRDHRWDMFGLDSHCTVM</sequence>
<protein>
    <submittedName>
        <fullName evidence="1">Uncharacterized protein</fullName>
    </submittedName>
</protein>